<keyword evidence="5" id="KW-1185">Reference proteome</keyword>
<accession>A0A812PWN5</accession>
<dbReference type="PANTHER" id="PTHR24198">
    <property type="entry name" value="ANKYRIN REPEAT AND PROTEIN KINASE DOMAIN-CONTAINING PROTEIN"/>
    <property type="match status" value="1"/>
</dbReference>
<feature type="repeat" description="ANK" evidence="3">
    <location>
        <begin position="235"/>
        <end position="268"/>
    </location>
</feature>
<protein>
    <submittedName>
        <fullName evidence="4">ANK3 protein</fullName>
    </submittedName>
</protein>
<evidence type="ECO:0000256" key="2">
    <source>
        <dbReference type="ARBA" id="ARBA00023043"/>
    </source>
</evidence>
<organism evidence="4 5">
    <name type="scientific">Symbiodinium natans</name>
    <dbReference type="NCBI Taxonomy" id="878477"/>
    <lineage>
        <taxon>Eukaryota</taxon>
        <taxon>Sar</taxon>
        <taxon>Alveolata</taxon>
        <taxon>Dinophyceae</taxon>
        <taxon>Suessiales</taxon>
        <taxon>Symbiodiniaceae</taxon>
        <taxon>Symbiodinium</taxon>
    </lineage>
</organism>
<dbReference type="PANTHER" id="PTHR24198:SF165">
    <property type="entry name" value="ANKYRIN REPEAT-CONTAINING PROTEIN-RELATED"/>
    <property type="match status" value="1"/>
</dbReference>
<comment type="caution">
    <text evidence="4">The sequence shown here is derived from an EMBL/GenBank/DDBJ whole genome shotgun (WGS) entry which is preliminary data.</text>
</comment>
<dbReference type="Gene3D" id="1.25.40.20">
    <property type="entry name" value="Ankyrin repeat-containing domain"/>
    <property type="match status" value="2"/>
</dbReference>
<dbReference type="SMART" id="SM00248">
    <property type="entry name" value="ANK"/>
    <property type="match status" value="4"/>
</dbReference>
<dbReference type="SUPFAM" id="SSF48403">
    <property type="entry name" value="Ankyrin repeat"/>
    <property type="match status" value="1"/>
</dbReference>
<dbReference type="Pfam" id="PF12796">
    <property type="entry name" value="Ank_2"/>
    <property type="match status" value="1"/>
</dbReference>
<dbReference type="AlphaFoldDB" id="A0A812PWN5"/>
<evidence type="ECO:0000313" key="4">
    <source>
        <dbReference type="EMBL" id="CAE7365311.1"/>
    </source>
</evidence>
<evidence type="ECO:0000256" key="1">
    <source>
        <dbReference type="ARBA" id="ARBA00022737"/>
    </source>
</evidence>
<evidence type="ECO:0000256" key="3">
    <source>
        <dbReference type="PROSITE-ProRule" id="PRU00023"/>
    </source>
</evidence>
<gene>
    <name evidence="4" type="primary">ANK3</name>
    <name evidence="4" type="ORF">SNAT2548_LOCUS19799</name>
</gene>
<dbReference type="OrthoDB" id="432281at2759"/>
<dbReference type="PROSITE" id="PS50297">
    <property type="entry name" value="ANK_REP_REGION"/>
    <property type="match status" value="1"/>
</dbReference>
<dbReference type="InterPro" id="IPR002110">
    <property type="entry name" value="Ankyrin_rpt"/>
</dbReference>
<name>A0A812PWN5_9DINO</name>
<evidence type="ECO:0000313" key="5">
    <source>
        <dbReference type="Proteomes" id="UP000604046"/>
    </source>
</evidence>
<sequence>MSCDGKVWADVSWAMTGAPIRRLLVDDCTLVRELKEMLEAPAKTPVEFLELLCNGEVLRDVSCISHTFARTGYVELLAFRTEPPKLLEFLKVTRAHRFTIWDADTDREFLAMERKDVRIAKYIMAADRDGSIVNERDAWWQEVNGYDSYNRCTALHYAAAWGQARISKALLDHPAFREADAQADVSMPLSFYCRVDYCEHSCTALHAAIAWGHGEICSLLLKHRRFTAVADANAAGQTALHVAVLAGSPQVVEEILADGRVDIQARTRDGHTALHLALLIRQEEGPGRRLAGSDKIMAMLLEHAGSLKWDVLQEAVEDLDRWLVRAIVRCLPGMDKFRAGLLMVKGHLNTALLFSEDVTTKEAHRRKRDLRKRKAVRKQQHVLRKVLRDQPLEVRQPAQSITRPNAKSSWKQTEFDFVLCL</sequence>
<keyword evidence="2 3" id="KW-0040">ANK repeat</keyword>
<keyword evidence="1" id="KW-0677">Repeat</keyword>
<dbReference type="Pfam" id="PF13857">
    <property type="entry name" value="Ank_5"/>
    <property type="match status" value="1"/>
</dbReference>
<dbReference type="InterPro" id="IPR036770">
    <property type="entry name" value="Ankyrin_rpt-contain_sf"/>
</dbReference>
<reference evidence="4" key="1">
    <citation type="submission" date="2021-02" db="EMBL/GenBank/DDBJ databases">
        <authorList>
            <person name="Dougan E. K."/>
            <person name="Rhodes N."/>
            <person name="Thang M."/>
            <person name="Chan C."/>
        </authorList>
    </citation>
    <scope>NUCLEOTIDE SEQUENCE</scope>
</reference>
<dbReference type="CDD" id="cd17039">
    <property type="entry name" value="Ubl_ubiquitin_like"/>
    <property type="match status" value="1"/>
</dbReference>
<dbReference type="EMBL" id="CAJNDS010002190">
    <property type="protein sequence ID" value="CAE7365311.1"/>
    <property type="molecule type" value="Genomic_DNA"/>
</dbReference>
<proteinExistence type="predicted"/>
<dbReference type="Proteomes" id="UP000604046">
    <property type="component" value="Unassembled WGS sequence"/>
</dbReference>
<dbReference type="PROSITE" id="PS50088">
    <property type="entry name" value="ANK_REPEAT"/>
    <property type="match status" value="1"/>
</dbReference>